<proteinExistence type="predicted"/>
<evidence type="ECO:0000313" key="2">
    <source>
        <dbReference type="EMBL" id="VFK09448.1"/>
    </source>
</evidence>
<dbReference type="InterPro" id="IPR012337">
    <property type="entry name" value="RNaseH-like_sf"/>
</dbReference>
<organism evidence="1">
    <name type="scientific">Candidatus Kentrum eta</name>
    <dbReference type="NCBI Taxonomy" id="2126337"/>
    <lineage>
        <taxon>Bacteria</taxon>
        <taxon>Pseudomonadati</taxon>
        <taxon>Pseudomonadota</taxon>
        <taxon>Gammaproteobacteria</taxon>
        <taxon>Candidatus Kentrum</taxon>
    </lineage>
</organism>
<dbReference type="AlphaFoldDB" id="A0A450VLW8"/>
<name>A0A450VLW8_9GAMM</name>
<dbReference type="EMBL" id="CAADFJ010000609">
    <property type="protein sequence ID" value="VFK09448.1"/>
    <property type="molecule type" value="Genomic_DNA"/>
</dbReference>
<dbReference type="SUPFAM" id="SSF53098">
    <property type="entry name" value="Ribonuclease H-like"/>
    <property type="match status" value="1"/>
</dbReference>
<protein>
    <recommendedName>
        <fullName evidence="3">Transposase DDE domain-containing protein</fullName>
    </recommendedName>
</protein>
<dbReference type="EMBL" id="CAADFI010000611">
    <property type="protein sequence ID" value="VFK05697.1"/>
    <property type="molecule type" value="Genomic_DNA"/>
</dbReference>
<sequence length="130" mass="15520">MVKVFRTSSKDQVRHYAVYLPDAKTLLSFGRDRFPWLHDLHWQIKQYHRAIKQVCHIEHFQVRTMPAIQNHVFAVICGYVQLQRLCFMDVLKNCYQVQRNLFNGVVAEFVRFFMPGKEYLNPQFRSAVNA</sequence>
<evidence type="ECO:0000313" key="1">
    <source>
        <dbReference type="EMBL" id="VFK05697.1"/>
    </source>
</evidence>
<gene>
    <name evidence="1" type="ORF">BECKH772B_GA0070898_106111</name>
    <name evidence="2" type="ORF">BECKH772C_GA0070978_106091</name>
</gene>
<reference evidence="1" key="1">
    <citation type="submission" date="2019-02" db="EMBL/GenBank/DDBJ databases">
        <authorList>
            <person name="Gruber-Vodicka R. H."/>
            <person name="Seah K. B. B."/>
        </authorList>
    </citation>
    <scope>NUCLEOTIDE SEQUENCE</scope>
    <source>
        <strain evidence="2">BECK_SA2B12</strain>
        <strain evidence="1">BECK_SA2B20</strain>
    </source>
</reference>
<accession>A0A450VLW8</accession>
<evidence type="ECO:0008006" key="3">
    <source>
        <dbReference type="Google" id="ProtNLM"/>
    </source>
</evidence>